<organism evidence="4 5">
    <name type="scientific">Ladona fulva</name>
    <name type="common">Scarce chaser dragonfly</name>
    <name type="synonym">Libellula fulva</name>
    <dbReference type="NCBI Taxonomy" id="123851"/>
    <lineage>
        <taxon>Eukaryota</taxon>
        <taxon>Metazoa</taxon>
        <taxon>Ecdysozoa</taxon>
        <taxon>Arthropoda</taxon>
        <taxon>Hexapoda</taxon>
        <taxon>Insecta</taxon>
        <taxon>Pterygota</taxon>
        <taxon>Palaeoptera</taxon>
        <taxon>Odonata</taxon>
        <taxon>Epiprocta</taxon>
        <taxon>Anisoptera</taxon>
        <taxon>Libelluloidea</taxon>
        <taxon>Libellulidae</taxon>
        <taxon>Ladona</taxon>
    </lineage>
</organism>
<evidence type="ECO:0000256" key="1">
    <source>
        <dbReference type="ARBA" id="ARBA00004123"/>
    </source>
</evidence>
<dbReference type="PANTHER" id="PTHR15502">
    <property type="entry name" value="CALCINEURIN-BINDING PROTEIN CABIN 1-RELATED"/>
    <property type="match status" value="1"/>
</dbReference>
<name>A0A8K0K586_LADFU</name>
<comment type="caution">
    <text evidence="4">The sequence shown here is derived from an EMBL/GenBank/DDBJ whole genome shotgun (WGS) entry which is preliminary data.</text>
</comment>
<proteinExistence type="predicted"/>
<dbReference type="EMBL" id="KZ308360">
    <property type="protein sequence ID" value="KAG8228158.1"/>
    <property type="molecule type" value="Genomic_DNA"/>
</dbReference>
<evidence type="ECO:0000313" key="5">
    <source>
        <dbReference type="Proteomes" id="UP000792457"/>
    </source>
</evidence>
<dbReference type="PANTHER" id="PTHR15502:SF7">
    <property type="entry name" value="CALCINEURIN-BINDING PROTEIN CABIN-1"/>
    <property type="match status" value="1"/>
</dbReference>
<reference evidence="4" key="1">
    <citation type="submission" date="2013-04" db="EMBL/GenBank/DDBJ databases">
        <authorList>
            <person name="Qu J."/>
            <person name="Murali S.C."/>
            <person name="Bandaranaike D."/>
            <person name="Bellair M."/>
            <person name="Blankenburg K."/>
            <person name="Chao H."/>
            <person name="Dinh H."/>
            <person name="Doddapaneni H."/>
            <person name="Downs B."/>
            <person name="Dugan-Rocha S."/>
            <person name="Elkadiri S."/>
            <person name="Gnanaolivu R.D."/>
            <person name="Hernandez B."/>
            <person name="Javaid M."/>
            <person name="Jayaseelan J.C."/>
            <person name="Lee S."/>
            <person name="Li M."/>
            <person name="Ming W."/>
            <person name="Munidasa M."/>
            <person name="Muniz J."/>
            <person name="Nguyen L."/>
            <person name="Ongeri F."/>
            <person name="Osuji N."/>
            <person name="Pu L.-L."/>
            <person name="Puazo M."/>
            <person name="Qu C."/>
            <person name="Quiroz J."/>
            <person name="Raj R."/>
            <person name="Weissenberger G."/>
            <person name="Xin Y."/>
            <person name="Zou X."/>
            <person name="Han Y."/>
            <person name="Richards S."/>
            <person name="Worley K."/>
            <person name="Muzny D."/>
            <person name="Gibbs R."/>
        </authorList>
    </citation>
    <scope>NUCLEOTIDE SEQUENCE</scope>
    <source>
        <strain evidence="4">Sampled in the wild</strain>
    </source>
</reference>
<dbReference type="OrthoDB" id="77564at2759"/>
<reference evidence="4" key="2">
    <citation type="submission" date="2017-10" db="EMBL/GenBank/DDBJ databases">
        <title>Ladona fulva Genome sequencing and assembly.</title>
        <authorList>
            <person name="Murali S."/>
            <person name="Richards S."/>
            <person name="Bandaranaike D."/>
            <person name="Bellair M."/>
            <person name="Blankenburg K."/>
            <person name="Chao H."/>
            <person name="Dinh H."/>
            <person name="Doddapaneni H."/>
            <person name="Dugan-Rocha S."/>
            <person name="Elkadiri S."/>
            <person name="Gnanaolivu R."/>
            <person name="Hernandez B."/>
            <person name="Skinner E."/>
            <person name="Javaid M."/>
            <person name="Lee S."/>
            <person name="Li M."/>
            <person name="Ming W."/>
            <person name="Munidasa M."/>
            <person name="Muniz J."/>
            <person name="Nguyen L."/>
            <person name="Hughes D."/>
            <person name="Osuji N."/>
            <person name="Pu L.-L."/>
            <person name="Puazo M."/>
            <person name="Qu C."/>
            <person name="Quiroz J."/>
            <person name="Raj R."/>
            <person name="Weissenberger G."/>
            <person name="Xin Y."/>
            <person name="Zou X."/>
            <person name="Han Y."/>
            <person name="Worley K."/>
            <person name="Muzny D."/>
            <person name="Gibbs R."/>
        </authorList>
    </citation>
    <scope>NUCLEOTIDE SEQUENCE</scope>
    <source>
        <strain evidence="4">Sampled in the wild</strain>
    </source>
</reference>
<keyword evidence="2" id="KW-0539">Nucleus</keyword>
<comment type="subcellular location">
    <subcellularLocation>
        <location evidence="1">Nucleus</location>
    </subcellularLocation>
</comment>
<dbReference type="GO" id="GO:0005634">
    <property type="term" value="C:nucleus"/>
    <property type="evidence" value="ECO:0007669"/>
    <property type="project" value="UniProtKB-SubCell"/>
</dbReference>
<dbReference type="Proteomes" id="UP000792457">
    <property type="component" value="Unassembled WGS sequence"/>
</dbReference>
<gene>
    <name evidence="4" type="ORF">J437_LFUL002812</name>
</gene>
<feature type="compositionally biased region" description="Basic and acidic residues" evidence="3">
    <location>
        <begin position="192"/>
        <end position="206"/>
    </location>
</feature>
<feature type="non-terminal residue" evidence="4">
    <location>
        <position position="206"/>
    </location>
</feature>
<evidence type="ECO:0000313" key="4">
    <source>
        <dbReference type="EMBL" id="KAG8228158.1"/>
    </source>
</evidence>
<sequence length="206" mass="23772">MFEFLEKEKEEMLDQAYKCFTTANQIWYRYGVEHGLQDERWLHHYMLGKISEKRGEDPSIYLGHYCKAADFLYQCNANYPRKISYSNPPDYSMESLEVHYRIHASILKWLEQHEDKPLSKDLRNVFSKHISTASQSPFAKFKTKASLALGNSATENENVKTDQPTKEGESEGSEKVSNKRQASEMGGESDDKDGQPSEKKQCTLDP</sequence>
<dbReference type="GO" id="GO:0006325">
    <property type="term" value="P:chromatin organization"/>
    <property type="evidence" value="ECO:0007669"/>
    <property type="project" value="InterPro"/>
</dbReference>
<feature type="region of interest" description="Disordered" evidence="3">
    <location>
        <begin position="149"/>
        <end position="206"/>
    </location>
</feature>
<dbReference type="GO" id="GO:0031491">
    <property type="term" value="F:nucleosome binding"/>
    <property type="evidence" value="ECO:0007669"/>
    <property type="project" value="TreeGrafter"/>
</dbReference>
<accession>A0A8K0K586</accession>
<dbReference type="InterPro" id="IPR033053">
    <property type="entry name" value="Hir3/CABIN1"/>
</dbReference>
<feature type="compositionally biased region" description="Basic and acidic residues" evidence="3">
    <location>
        <begin position="157"/>
        <end position="177"/>
    </location>
</feature>
<evidence type="ECO:0000256" key="2">
    <source>
        <dbReference type="ARBA" id="ARBA00023242"/>
    </source>
</evidence>
<evidence type="ECO:0000256" key="3">
    <source>
        <dbReference type="SAM" id="MobiDB-lite"/>
    </source>
</evidence>
<keyword evidence="5" id="KW-1185">Reference proteome</keyword>
<dbReference type="AlphaFoldDB" id="A0A8K0K586"/>
<protein>
    <submittedName>
        <fullName evidence="4">Uncharacterized protein</fullName>
    </submittedName>
</protein>